<protein>
    <submittedName>
        <fullName evidence="1">Uncharacterized protein</fullName>
    </submittedName>
</protein>
<dbReference type="HOGENOM" id="CLU_2553814_0_0_5"/>
<dbReference type="STRING" id="634177.GLX_21630"/>
<dbReference type="AlphaFoldDB" id="G2I0W7"/>
<dbReference type="RefSeq" id="WP_014106073.1">
    <property type="nucleotide sequence ID" value="NC_016027.1"/>
</dbReference>
<organism evidence="1 2">
    <name type="scientific">Komagataeibacter medellinensis (strain NBRC 3288 / BCRC 11682 / LMG 1693 / Kondo 51)</name>
    <name type="common">Gluconacetobacter medellinensis</name>
    <dbReference type="NCBI Taxonomy" id="634177"/>
    <lineage>
        <taxon>Bacteria</taxon>
        <taxon>Pseudomonadati</taxon>
        <taxon>Pseudomonadota</taxon>
        <taxon>Alphaproteobacteria</taxon>
        <taxon>Acetobacterales</taxon>
        <taxon>Acetobacteraceae</taxon>
        <taxon>Komagataeibacter</taxon>
    </lineage>
</organism>
<reference evidence="2" key="1">
    <citation type="journal article" date="2011" name="J. Bacteriol.">
        <title>Complete genome sequence of NBRC 3288, a unique cellulose-nonproducing strain of Gluconacetobacter xylinus isolated from vinegar.</title>
        <authorList>
            <person name="Ogino H."/>
            <person name="Azuma Y."/>
            <person name="Hosoyama A."/>
            <person name="Nakazawa H."/>
            <person name="Matsutani M."/>
            <person name="Hasegawa A."/>
            <person name="Otsuyama K."/>
            <person name="Matsushita K."/>
            <person name="Fujita N."/>
            <person name="Shirai M."/>
        </authorList>
    </citation>
    <scope>NUCLEOTIDE SEQUENCE [LARGE SCALE GENOMIC DNA]</scope>
    <source>
        <strain evidence="2">NBRC 3288 / BCRC 11682 / LMG 1693</strain>
    </source>
</reference>
<proteinExistence type="predicted"/>
<accession>G2I0W7</accession>
<dbReference type="KEGG" id="gxy:GLX_21630"/>
<evidence type="ECO:0000313" key="2">
    <source>
        <dbReference type="Proteomes" id="UP000009044"/>
    </source>
</evidence>
<dbReference type="EMBL" id="AP012159">
    <property type="protein sequence ID" value="BAK84575.1"/>
    <property type="molecule type" value="Genomic_DNA"/>
</dbReference>
<evidence type="ECO:0000313" key="1">
    <source>
        <dbReference type="EMBL" id="BAK84575.1"/>
    </source>
</evidence>
<sequence length="82" mass="9093">MMAATKRDWRQHPIFRGTVLGKEVYDFNLQQDRDGNYVGYLSDPEGCRISIIAKLVHQGGKHMLKGRGLLTGTNDTGEESGG</sequence>
<gene>
    <name evidence="1" type="ordered locus">GLX_21630</name>
</gene>
<dbReference type="PATRIC" id="fig|634177.7.peg.2445"/>
<dbReference type="Proteomes" id="UP000009044">
    <property type="component" value="Chromosome"/>
</dbReference>
<name>G2I0W7_KOMMN</name>